<accession>A0A2W1JRL5</accession>
<evidence type="ECO:0000313" key="3">
    <source>
        <dbReference type="Proteomes" id="UP000248857"/>
    </source>
</evidence>
<dbReference type="AlphaFoldDB" id="A0A2W1JRL5"/>
<sequence length="48" mass="5473">MATRINQATEKSNPVALEKQANSDPKVEYWDQYCGLHAENDACRVYDV</sequence>
<evidence type="ECO:0000256" key="1">
    <source>
        <dbReference type="SAM" id="MobiDB-lite"/>
    </source>
</evidence>
<keyword evidence="3" id="KW-1185">Reference proteome</keyword>
<comment type="caution">
    <text evidence="2">The sequence shown here is derived from an EMBL/GenBank/DDBJ whole genome shotgun (WGS) entry which is preliminary data.</text>
</comment>
<dbReference type="Proteomes" id="UP000248857">
    <property type="component" value="Unassembled WGS sequence"/>
</dbReference>
<gene>
    <name evidence="2" type="ORF">C1752_02259</name>
</gene>
<evidence type="ECO:0008006" key="4">
    <source>
        <dbReference type="Google" id="ProtNLM"/>
    </source>
</evidence>
<proteinExistence type="predicted"/>
<organism evidence="2 3">
    <name type="scientific">Acaryochloris thomasi RCC1774</name>
    <dbReference type="NCBI Taxonomy" id="1764569"/>
    <lineage>
        <taxon>Bacteria</taxon>
        <taxon>Bacillati</taxon>
        <taxon>Cyanobacteriota</taxon>
        <taxon>Cyanophyceae</taxon>
        <taxon>Acaryochloridales</taxon>
        <taxon>Acaryochloridaceae</taxon>
        <taxon>Acaryochloris</taxon>
        <taxon>Acaryochloris thomasi</taxon>
    </lineage>
</organism>
<evidence type="ECO:0000313" key="2">
    <source>
        <dbReference type="EMBL" id="PZD73382.1"/>
    </source>
</evidence>
<feature type="compositionally biased region" description="Polar residues" evidence="1">
    <location>
        <begin position="1"/>
        <end position="12"/>
    </location>
</feature>
<reference evidence="2 3" key="1">
    <citation type="journal article" date="2018" name="Sci. Rep.">
        <title>A novel species of the marine cyanobacterium Acaryochloris with a unique pigment content and lifestyle.</title>
        <authorList>
            <person name="Partensky F."/>
            <person name="Six C."/>
            <person name="Ratin M."/>
            <person name="Garczarek L."/>
            <person name="Vaulot D."/>
            <person name="Probert I."/>
            <person name="Calteau A."/>
            <person name="Gourvil P."/>
            <person name="Marie D."/>
            <person name="Grebert T."/>
            <person name="Bouchier C."/>
            <person name="Le Panse S."/>
            <person name="Gachenot M."/>
            <person name="Rodriguez F."/>
            <person name="Garrido J.L."/>
        </authorList>
    </citation>
    <scope>NUCLEOTIDE SEQUENCE [LARGE SCALE GENOMIC DNA]</scope>
    <source>
        <strain evidence="2 3">RCC1774</strain>
    </source>
</reference>
<dbReference type="RefSeq" id="WP_158535075.1">
    <property type="nucleotide sequence ID" value="NZ_CAWNWM010000006.1"/>
</dbReference>
<protein>
    <recommendedName>
        <fullName evidence="4">CP12 domain-containing protein</fullName>
    </recommendedName>
</protein>
<feature type="region of interest" description="Disordered" evidence="1">
    <location>
        <begin position="1"/>
        <end position="20"/>
    </location>
</feature>
<dbReference type="EMBL" id="PQWO01000006">
    <property type="protein sequence ID" value="PZD73382.1"/>
    <property type="molecule type" value="Genomic_DNA"/>
</dbReference>
<name>A0A2W1JRL5_9CYAN</name>